<dbReference type="EMBL" id="JADEYS010000033">
    <property type="protein sequence ID" value="MBE9399692.1"/>
    <property type="molecule type" value="Genomic_DNA"/>
</dbReference>
<name>A0A8J7FEQ7_9GAMM</name>
<organism evidence="2 3">
    <name type="scientific">Pontibacterium sinense</name>
    <dbReference type="NCBI Taxonomy" id="2781979"/>
    <lineage>
        <taxon>Bacteria</taxon>
        <taxon>Pseudomonadati</taxon>
        <taxon>Pseudomonadota</taxon>
        <taxon>Gammaproteobacteria</taxon>
        <taxon>Oceanospirillales</taxon>
        <taxon>Oceanospirillaceae</taxon>
        <taxon>Pontibacterium</taxon>
    </lineage>
</organism>
<protein>
    <submittedName>
        <fullName evidence="2">DUF4263 domain-containing protein</fullName>
    </submittedName>
</protein>
<proteinExistence type="predicted"/>
<gene>
    <name evidence="2" type="ORF">IOQ59_20705</name>
</gene>
<sequence length="387" mass="44294">MSDELTYHLNKVPGKTYMSRRIVVHDDKKLRHASKVLDLDEGFIYAKEKDEIVIRKTEGGRKEIIAKFFEDSRGVSVVTLQSFNPSKGIPQKTYFSFVGSEIGQVIEFFHNVFNYQFEDGGNVNITDAELRKIILSQTQAKSLVKDNQDLFVEALLTEVTSKDVVALGYRKKQLDVFSRLLEDPEYFDHVMEHKNCRGKEDLWQKYFDKNKWVFGYGLNYVFVTGFEDRKLEQIVQGSDLINKGKRADALMMTKGVISSLCFIEIKTHETALLESSSYRPGCWSPSRELVGAVAQVHGTVASASRNLYDQIRPVSADGNPTGEEVFNYKPKAFVVIGNLQEFVTEHGVNKEKLRSFELYRSSVNDVEIITFDELYERSRFIVHAENS</sequence>
<evidence type="ECO:0000259" key="1">
    <source>
        <dbReference type="Pfam" id="PF14082"/>
    </source>
</evidence>
<evidence type="ECO:0000313" key="3">
    <source>
        <dbReference type="Proteomes" id="UP000640333"/>
    </source>
</evidence>
<dbReference type="RefSeq" id="WP_193955385.1">
    <property type="nucleotide sequence ID" value="NZ_JADEYS010000033.1"/>
</dbReference>
<accession>A0A8J7FEQ7</accession>
<reference evidence="2" key="1">
    <citation type="submission" date="2020-10" db="EMBL/GenBank/DDBJ databases">
        <title>Bacterium isolated from coastal waters sediment.</title>
        <authorList>
            <person name="Chen R.-J."/>
            <person name="Lu D.-C."/>
            <person name="Zhu K.-L."/>
            <person name="Du Z.-J."/>
        </authorList>
    </citation>
    <scope>NUCLEOTIDE SEQUENCE</scope>
    <source>
        <strain evidence="2">N1Y112</strain>
    </source>
</reference>
<keyword evidence="3" id="KW-1185">Reference proteome</keyword>
<evidence type="ECO:0000313" key="2">
    <source>
        <dbReference type="EMBL" id="MBE9399692.1"/>
    </source>
</evidence>
<dbReference type="Proteomes" id="UP000640333">
    <property type="component" value="Unassembled WGS sequence"/>
</dbReference>
<dbReference type="Pfam" id="PF14082">
    <property type="entry name" value="SduA_C"/>
    <property type="match status" value="1"/>
</dbReference>
<dbReference type="AlphaFoldDB" id="A0A8J7FEQ7"/>
<comment type="caution">
    <text evidence="2">The sequence shown here is derived from an EMBL/GenBank/DDBJ whole genome shotgun (WGS) entry which is preliminary data.</text>
</comment>
<feature type="domain" description="Shedu protein SduA C-terminal" evidence="1">
    <location>
        <begin position="199"/>
        <end position="375"/>
    </location>
</feature>
<dbReference type="InterPro" id="IPR025359">
    <property type="entry name" value="SduA_C"/>
</dbReference>